<feature type="domain" description="SPARK" evidence="2">
    <location>
        <begin position="94"/>
        <end position="246"/>
    </location>
</feature>
<dbReference type="InterPro" id="IPR043891">
    <property type="entry name" value="SPARK"/>
</dbReference>
<sequence length="432" mass="46733">MGLFQDAKCFKGSLCCQLLFLILWLPSYQDVMAEQKQIASSRISSMVELAKAPTVGLFDPIEISPAVMPQYPYPTEPLSPSYPTFPARYEPILTGKCPVNFSDISNILDKTASDCAGPLAALVENVICCPQFTSLIHIFQGFFSMSSDKLVLSSTVADHCFSDIISILASRGANNTIPTICSIKSSNLTGGSCPVKDLSTFEKIVNTSKLFEACSAVDPLKECCRPICQPAIMDAALQISGREFMINNNKNLGGEVNHMDYLSDCKDVVYSYVSRKLLSDAANTAFRILSSCKVNKVCPLTFKEPSEVINACRNVAAPNPSCCSSLNIYIADLKDFSIQAYGIQAGCLLRSLPEDVVFDNSTGFSFTCDLSDNIVAPWPSSSSITSMSLCAPEMSLPALPTSQTLKNMGSNSRGLDCVVLIFSFLILSASLH</sequence>
<keyword evidence="5" id="KW-1185">Reference proteome</keyword>
<feature type="chain" id="PRO_5042068860" description="SPARK domain-containing protein" evidence="1">
    <location>
        <begin position="34"/>
        <end position="432"/>
    </location>
</feature>
<keyword evidence="1" id="KW-0732">Signal</keyword>
<organism evidence="4 5">
    <name type="scientific">Acacia crassicarpa</name>
    <name type="common">northern wattle</name>
    <dbReference type="NCBI Taxonomy" id="499986"/>
    <lineage>
        <taxon>Eukaryota</taxon>
        <taxon>Viridiplantae</taxon>
        <taxon>Streptophyta</taxon>
        <taxon>Embryophyta</taxon>
        <taxon>Tracheophyta</taxon>
        <taxon>Spermatophyta</taxon>
        <taxon>Magnoliopsida</taxon>
        <taxon>eudicotyledons</taxon>
        <taxon>Gunneridae</taxon>
        <taxon>Pentapetalae</taxon>
        <taxon>rosids</taxon>
        <taxon>fabids</taxon>
        <taxon>Fabales</taxon>
        <taxon>Fabaceae</taxon>
        <taxon>Caesalpinioideae</taxon>
        <taxon>mimosoid clade</taxon>
        <taxon>Acacieae</taxon>
        <taxon>Acacia</taxon>
    </lineage>
</organism>
<dbReference type="Proteomes" id="UP001293593">
    <property type="component" value="Unassembled WGS sequence"/>
</dbReference>
<dbReference type="PANTHER" id="PTHR33831">
    <property type="entry name" value="GPI-ANCHORED PROTEIN"/>
    <property type="match status" value="1"/>
</dbReference>
<comment type="caution">
    <text evidence="4">The sequence shown here is derived from an EMBL/GenBank/DDBJ whole genome shotgun (WGS) entry which is preliminary data.</text>
</comment>
<dbReference type="EMBL" id="JAWXYG010000013">
    <property type="protein sequence ID" value="KAK4254822.1"/>
    <property type="molecule type" value="Genomic_DNA"/>
</dbReference>
<feature type="signal peptide" evidence="1">
    <location>
        <begin position="1"/>
        <end position="33"/>
    </location>
</feature>
<gene>
    <name evidence="4" type="ORF">QN277_007912</name>
</gene>
<proteinExistence type="predicted"/>
<evidence type="ECO:0000256" key="1">
    <source>
        <dbReference type="SAM" id="SignalP"/>
    </source>
</evidence>
<dbReference type="Pfam" id="PF26584">
    <property type="entry name" value="At1g61900"/>
    <property type="match status" value="1"/>
</dbReference>
<reference evidence="4" key="1">
    <citation type="submission" date="2023-10" db="EMBL/GenBank/DDBJ databases">
        <title>Chromosome-level genome of the transformable northern wattle, Acacia crassicarpa.</title>
        <authorList>
            <person name="Massaro I."/>
            <person name="Sinha N.R."/>
            <person name="Poethig S."/>
            <person name="Leichty A.R."/>
        </authorList>
    </citation>
    <scope>NUCLEOTIDE SEQUENCE</scope>
    <source>
        <strain evidence="4">Acra3RX</strain>
        <tissue evidence="4">Leaf</tissue>
    </source>
</reference>
<feature type="domain" description="At1g61900-like C-terminal" evidence="3">
    <location>
        <begin position="296"/>
        <end position="335"/>
    </location>
</feature>
<protein>
    <recommendedName>
        <fullName evidence="6">SPARK domain-containing protein</fullName>
    </recommendedName>
</protein>
<dbReference type="InterPro" id="IPR059003">
    <property type="entry name" value="At1g61900_C"/>
</dbReference>
<evidence type="ECO:0000259" key="2">
    <source>
        <dbReference type="Pfam" id="PF19160"/>
    </source>
</evidence>
<evidence type="ECO:0008006" key="6">
    <source>
        <dbReference type="Google" id="ProtNLM"/>
    </source>
</evidence>
<dbReference type="GO" id="GO:0005886">
    <property type="term" value="C:plasma membrane"/>
    <property type="evidence" value="ECO:0007669"/>
    <property type="project" value="TreeGrafter"/>
</dbReference>
<name>A0AAE1IR76_9FABA</name>
<evidence type="ECO:0000313" key="5">
    <source>
        <dbReference type="Proteomes" id="UP001293593"/>
    </source>
</evidence>
<dbReference type="PANTHER" id="PTHR33831:SF4">
    <property type="entry name" value="GPI-ANCHORED PROTEIN"/>
    <property type="match status" value="1"/>
</dbReference>
<accession>A0AAE1IR76</accession>
<dbReference type="Pfam" id="PF19160">
    <property type="entry name" value="SPARK"/>
    <property type="match status" value="1"/>
</dbReference>
<evidence type="ECO:0000259" key="3">
    <source>
        <dbReference type="Pfam" id="PF26584"/>
    </source>
</evidence>
<dbReference type="AlphaFoldDB" id="A0AAE1IR76"/>
<dbReference type="InterPro" id="IPR040336">
    <property type="entry name" value="At1g61900-like"/>
</dbReference>
<evidence type="ECO:0000313" key="4">
    <source>
        <dbReference type="EMBL" id="KAK4254822.1"/>
    </source>
</evidence>